<dbReference type="Pfam" id="PF00076">
    <property type="entry name" value="RRM_1"/>
    <property type="match status" value="1"/>
</dbReference>
<reference evidence="15 16" key="1">
    <citation type="journal article" date="2018" name="MBio">
        <title>Comparative Genomics Reveals the Core Gene Toolbox for the Fungus-Insect Symbiosis.</title>
        <authorList>
            <person name="Wang Y."/>
            <person name="Stata M."/>
            <person name="Wang W."/>
            <person name="Stajich J.E."/>
            <person name="White M.M."/>
            <person name="Moncalvo J.M."/>
        </authorList>
    </citation>
    <scope>NUCLEOTIDE SEQUENCE [LARGE SCALE GENOMIC DNA]</scope>
    <source>
        <strain evidence="15 16">SWE-8-4</strain>
    </source>
</reference>
<dbReference type="SUPFAM" id="SSF54928">
    <property type="entry name" value="RNA-binding domain, RBD"/>
    <property type="match status" value="1"/>
</dbReference>
<evidence type="ECO:0000256" key="4">
    <source>
        <dbReference type="ARBA" id="ARBA00022692"/>
    </source>
</evidence>
<evidence type="ECO:0000256" key="1">
    <source>
        <dbReference type="ARBA" id="ARBA00004434"/>
    </source>
</evidence>
<evidence type="ECO:0000256" key="3">
    <source>
        <dbReference type="ARBA" id="ARBA00020222"/>
    </source>
</evidence>
<name>A0A2T9YQ32_9FUNG</name>
<dbReference type="InterPro" id="IPR012677">
    <property type="entry name" value="Nucleotide-bd_a/b_plait_sf"/>
</dbReference>
<evidence type="ECO:0000259" key="14">
    <source>
        <dbReference type="PROSITE" id="PS50102"/>
    </source>
</evidence>
<gene>
    <name evidence="15" type="ORF">BB561_002524</name>
</gene>
<keyword evidence="11 12" id="KW-0694">RNA-binding</keyword>
<comment type="caution">
    <text evidence="15">The sequence shown here is derived from an EMBL/GenBank/DDBJ whole genome shotgun (WGS) entry which is preliminary data.</text>
</comment>
<dbReference type="PANTHER" id="PTHR32198:SF2">
    <property type="entry name" value="MITOCHONDRIAL ESCAPE PROTEIN 2"/>
    <property type="match status" value="1"/>
</dbReference>
<evidence type="ECO:0000256" key="8">
    <source>
        <dbReference type="ARBA" id="ARBA00023128"/>
    </source>
</evidence>
<feature type="domain" description="RRM" evidence="14">
    <location>
        <begin position="180"/>
        <end position="257"/>
    </location>
</feature>
<dbReference type="PROSITE" id="PS50102">
    <property type="entry name" value="RRM"/>
    <property type="match status" value="1"/>
</dbReference>
<protein>
    <recommendedName>
        <fullName evidence="3 12">Mitochondrial escape protein 2</fullName>
    </recommendedName>
</protein>
<dbReference type="GO" id="GO:0003723">
    <property type="term" value="F:RNA binding"/>
    <property type="evidence" value="ECO:0007669"/>
    <property type="project" value="UniProtKB-UniRule"/>
</dbReference>
<dbReference type="AlphaFoldDB" id="A0A2T9YQ32"/>
<dbReference type="Gene3D" id="3.30.70.330">
    <property type="match status" value="1"/>
</dbReference>
<keyword evidence="16" id="KW-1185">Reference proteome</keyword>
<dbReference type="PANTHER" id="PTHR32198">
    <property type="entry name" value="MITOCHONDRIAL ESCAPE PROTEIN 2"/>
    <property type="match status" value="1"/>
</dbReference>
<keyword evidence="4" id="KW-0812">Transmembrane</keyword>
<dbReference type="STRING" id="133385.A0A2T9YQ32"/>
<evidence type="ECO:0000256" key="6">
    <source>
        <dbReference type="ARBA" id="ARBA00022946"/>
    </source>
</evidence>
<comment type="function">
    <text evidence="10 12">Plays a role in maintaining the mitochondrial genome and in controlling the mtDNA escape. Involved in the regulation of mtDNA nucleotide structure and number. May have a dispensable role in early maturation of pre-rRNA.</text>
</comment>
<dbReference type="InterPro" id="IPR035979">
    <property type="entry name" value="RBD_domain_sf"/>
</dbReference>
<proteinExistence type="inferred from homology"/>
<evidence type="ECO:0000256" key="2">
    <source>
        <dbReference type="ARBA" id="ARBA00010320"/>
    </source>
</evidence>
<organism evidence="15 16">
    <name type="scientific">Smittium simulii</name>
    <dbReference type="NCBI Taxonomy" id="133385"/>
    <lineage>
        <taxon>Eukaryota</taxon>
        <taxon>Fungi</taxon>
        <taxon>Fungi incertae sedis</taxon>
        <taxon>Zoopagomycota</taxon>
        <taxon>Kickxellomycotina</taxon>
        <taxon>Harpellomycetes</taxon>
        <taxon>Harpellales</taxon>
        <taxon>Legeriomycetaceae</taxon>
        <taxon>Smittium</taxon>
    </lineage>
</organism>
<feature type="region of interest" description="Disordered" evidence="13">
    <location>
        <begin position="824"/>
        <end position="846"/>
    </location>
</feature>
<keyword evidence="9" id="KW-0472">Membrane</keyword>
<dbReference type="InterPro" id="IPR000504">
    <property type="entry name" value="RRM_dom"/>
</dbReference>
<sequence length="846" mass="96365">MFRLASLRKHSSFLHNCANASFSSVLVSPLLSTFKNSPYFTLKKYSSLNDPIPDSTKTISFFLSDLFLLKLGRLDYITKFYSAYQATAIKSEITKAFSSQPNHSFHLLTIEDRLRDGGLRVYFKLSNQNIQQPNEILPAFQKYIDFLSTSNPKLHSIFQNNAYLVQGTPFKEDLLNYIPSRLLKVSFDGAELAEDHIYRIFRKYGKIVSIRRPDDTKAASNSVYIYYTSPKYAARAFNCIYGTVVNNTRITLKYQQLMKKNIIVDYFSQHSKFMIPILIATIATLFYSLFEPIRGWFIENKITKTHEKFFEKLIDYFSSIFLKTSIFYKKSASNSSSEYETYINGIWNKNVAIEERLKQLLTEHPEGLILVSGLEDIGKSNLLSSVLNDKKYSIEIDCEKLSQSADFSSQLKLLAKMVGYRPYFSFSYQMVLLFDKLLTLTTGQPSGFYNSPSSRFSDILDTAAFAIDSFKFKQMEKINKKLDSSTNSSQHSTTDTNNLLMGKGDSNSVTFANPESESIESSLYDEIPVIVISNFMNHSMEFSNNLIKWAAKIVTSGSAHVIFTSNNKSIYRELQQAIPLKTLNIITLGEASLSDSLSYVFTNLKTTGYYDKKYQLEDFIVSHNNAVSCIGSSKKDLDYYIHELISGKTSQESLDSVVTRAIIEITKLSLESNNNQVTNPNSWTRAQFWYFVNSLAKEQVMSYTKTKMTSLFNDNEAAILDLQSHNLISIEYENGNISVGKPIYCLAFEKLVETKAFSYPLQYYYHKENIAIETSNLNKCESELGEIGFFDLISSASTISNETKGNSETITRAFAIESRISTDEDPKITKKHQLSQSKNVRNLKIH</sequence>
<keyword evidence="12" id="KW-0507">mRNA processing</keyword>
<evidence type="ECO:0000256" key="7">
    <source>
        <dbReference type="ARBA" id="ARBA00022989"/>
    </source>
</evidence>
<dbReference type="GO" id="GO:0005743">
    <property type="term" value="C:mitochondrial inner membrane"/>
    <property type="evidence" value="ECO:0007669"/>
    <property type="project" value="UniProtKB-SubCell"/>
</dbReference>
<evidence type="ECO:0000256" key="5">
    <source>
        <dbReference type="ARBA" id="ARBA00022792"/>
    </source>
</evidence>
<dbReference type="Proteomes" id="UP000245383">
    <property type="component" value="Unassembled WGS sequence"/>
</dbReference>
<evidence type="ECO:0000256" key="10">
    <source>
        <dbReference type="ARBA" id="ARBA00025276"/>
    </source>
</evidence>
<comment type="similarity">
    <text evidence="2 12">Belongs to the YME2 family.</text>
</comment>
<dbReference type="OrthoDB" id="10267654at2759"/>
<dbReference type="EMBL" id="MBFR01000089">
    <property type="protein sequence ID" value="PVU94463.1"/>
    <property type="molecule type" value="Genomic_DNA"/>
</dbReference>
<evidence type="ECO:0000256" key="12">
    <source>
        <dbReference type="RuleBase" id="RU367108"/>
    </source>
</evidence>
<keyword evidence="6" id="KW-0809">Transit peptide</keyword>
<evidence type="ECO:0000256" key="13">
    <source>
        <dbReference type="SAM" id="MobiDB-lite"/>
    </source>
</evidence>
<keyword evidence="5 12" id="KW-0999">Mitochondrion inner membrane</keyword>
<evidence type="ECO:0000313" key="16">
    <source>
        <dbReference type="Proteomes" id="UP000245383"/>
    </source>
</evidence>
<evidence type="ECO:0000313" key="15">
    <source>
        <dbReference type="EMBL" id="PVU94463.1"/>
    </source>
</evidence>
<accession>A0A2T9YQ32</accession>
<dbReference type="Pfam" id="PF10443">
    <property type="entry name" value="RNA12"/>
    <property type="match status" value="1"/>
</dbReference>
<keyword evidence="7" id="KW-1133">Transmembrane helix</keyword>
<comment type="subcellular location">
    <subcellularLocation>
        <location evidence="1 12">Mitochondrion inner membrane</location>
        <topology evidence="1 12">Single-pass membrane protein</topology>
    </subcellularLocation>
</comment>
<evidence type="ECO:0000256" key="9">
    <source>
        <dbReference type="ARBA" id="ARBA00023136"/>
    </source>
</evidence>
<evidence type="ECO:0000256" key="11">
    <source>
        <dbReference type="PROSITE-ProRule" id="PRU00176"/>
    </source>
</evidence>
<dbReference type="InterPro" id="IPR039627">
    <property type="entry name" value="Yme2_C"/>
</dbReference>
<keyword evidence="8 12" id="KW-0496">Mitochondrion</keyword>
<dbReference type="GO" id="GO:0006397">
    <property type="term" value="P:mRNA processing"/>
    <property type="evidence" value="ECO:0007669"/>
    <property type="project" value="UniProtKB-UniRule"/>
</dbReference>
<dbReference type="InterPro" id="IPR018850">
    <property type="entry name" value="Mt_escape_2_C"/>
</dbReference>